<feature type="binding site" evidence="6">
    <location>
        <position position="133"/>
    </location>
    <ligand>
        <name>orotate</name>
        <dbReference type="ChEBI" id="CHEBI:30839"/>
    </ligand>
</feature>
<evidence type="ECO:0000256" key="2">
    <source>
        <dbReference type="ARBA" id="ARBA00011971"/>
    </source>
</evidence>
<keyword evidence="8" id="KW-1185">Reference proteome</keyword>
<accession>A0A9W6GV41</accession>
<dbReference type="InterPro" id="IPR023031">
    <property type="entry name" value="OPRT"/>
</dbReference>
<proteinExistence type="inferred from homology"/>
<name>A0A9W6GV41_9HYPH</name>
<keyword evidence="3 6" id="KW-0328">Glycosyltransferase</keyword>
<comment type="caution">
    <text evidence="7">The sequence shown here is derived from an EMBL/GenBank/DDBJ whole genome shotgun (WGS) entry which is preliminary data.</text>
</comment>
<comment type="similarity">
    <text evidence="6">Belongs to the purine/pyrimidine phosphoribosyltransferase family. PyrE subfamily.</text>
</comment>
<protein>
    <recommendedName>
        <fullName evidence="2 6">Orotate phosphoribosyltransferase</fullName>
        <shortName evidence="6">OPRT</shortName>
        <shortName evidence="6">OPRTase</shortName>
        <ecNumber evidence="2 6">2.4.2.10</ecNumber>
    </recommendedName>
</protein>
<dbReference type="SUPFAM" id="SSF53271">
    <property type="entry name" value="PRTase-like"/>
    <property type="match status" value="1"/>
</dbReference>
<evidence type="ECO:0000256" key="3">
    <source>
        <dbReference type="ARBA" id="ARBA00022676"/>
    </source>
</evidence>
<dbReference type="EC" id="2.4.2.10" evidence="2 6"/>
<dbReference type="GO" id="GO:0019856">
    <property type="term" value="P:pyrimidine nucleobase biosynthetic process"/>
    <property type="evidence" value="ECO:0007669"/>
    <property type="project" value="TreeGrafter"/>
</dbReference>
<dbReference type="GO" id="GO:0000287">
    <property type="term" value="F:magnesium ion binding"/>
    <property type="evidence" value="ECO:0007669"/>
    <property type="project" value="UniProtKB-UniRule"/>
</dbReference>
<keyword evidence="5 6" id="KW-0665">Pyrimidine biosynthesis</keyword>
<dbReference type="GO" id="GO:0044205">
    <property type="term" value="P:'de novo' UMP biosynthetic process"/>
    <property type="evidence" value="ECO:0007669"/>
    <property type="project" value="UniProtKB-UniRule"/>
</dbReference>
<keyword evidence="4 6" id="KW-0808">Transferase</keyword>
<dbReference type="AlphaFoldDB" id="A0A9W6GV41"/>
<reference evidence="7" key="1">
    <citation type="journal article" date="2023" name="Int. J. Syst. Evol. Microbiol.">
        <title>Methylocystis iwaonis sp. nov., a type II methane-oxidizing bacterium from surface soil of a rice paddy field in Japan, and emended description of the genus Methylocystis (ex Whittenbury et al. 1970) Bowman et al. 1993.</title>
        <authorList>
            <person name="Kaise H."/>
            <person name="Sawadogo J.B."/>
            <person name="Alam M.S."/>
            <person name="Ueno C."/>
            <person name="Dianou D."/>
            <person name="Shinjo R."/>
            <person name="Asakawa S."/>
        </authorList>
    </citation>
    <scope>NUCLEOTIDE SEQUENCE</scope>
    <source>
        <strain evidence="7">LMG27198</strain>
    </source>
</reference>
<dbReference type="Gene3D" id="3.40.50.2020">
    <property type="match status" value="1"/>
</dbReference>
<organism evidence="7 8">
    <name type="scientific">Methylocystis echinoides</name>
    <dbReference type="NCBI Taxonomy" id="29468"/>
    <lineage>
        <taxon>Bacteria</taxon>
        <taxon>Pseudomonadati</taxon>
        <taxon>Pseudomonadota</taxon>
        <taxon>Alphaproteobacteria</taxon>
        <taxon>Hyphomicrobiales</taxon>
        <taxon>Methylocystaceae</taxon>
        <taxon>Methylocystis</taxon>
    </lineage>
</organism>
<dbReference type="NCBIfam" id="NF001729">
    <property type="entry name" value="PRK00455.1-3"/>
    <property type="match status" value="1"/>
</dbReference>
<dbReference type="CDD" id="cd06223">
    <property type="entry name" value="PRTases_typeI"/>
    <property type="match status" value="1"/>
</dbReference>
<comment type="caution">
    <text evidence="6">Lacks conserved residue(s) required for the propagation of feature annotation.</text>
</comment>
<dbReference type="GO" id="GO:0004588">
    <property type="term" value="F:orotate phosphoribosyltransferase activity"/>
    <property type="evidence" value="ECO:0007669"/>
    <property type="project" value="UniProtKB-UniRule"/>
</dbReference>
<comment type="function">
    <text evidence="6">Catalyzes the transfer of a ribosyl phosphate group from 5-phosphoribose 1-diphosphate to orotate, leading to the formation of orotidine monophosphate (OMP).</text>
</comment>
<evidence type="ECO:0000313" key="8">
    <source>
        <dbReference type="Proteomes" id="UP001144323"/>
    </source>
</evidence>
<dbReference type="InterPro" id="IPR000836">
    <property type="entry name" value="PRTase_dom"/>
</dbReference>
<feature type="binding site" description="in other chain" evidence="6">
    <location>
        <position position="104"/>
    </location>
    <ligand>
        <name>5-phospho-alpha-D-ribose 1-diphosphate</name>
        <dbReference type="ChEBI" id="CHEBI:58017"/>
        <note>ligand shared between dimeric partners</note>
    </ligand>
</feature>
<dbReference type="InterPro" id="IPR029057">
    <property type="entry name" value="PRTase-like"/>
</dbReference>
<dbReference type="PANTHER" id="PTHR19278:SF9">
    <property type="entry name" value="URIDINE 5'-MONOPHOSPHATE SYNTHASE"/>
    <property type="match status" value="1"/>
</dbReference>
<evidence type="ECO:0000256" key="4">
    <source>
        <dbReference type="ARBA" id="ARBA00022679"/>
    </source>
</evidence>
<comment type="subunit">
    <text evidence="6">Homodimer.</text>
</comment>
<dbReference type="HAMAP" id="MF_01208">
    <property type="entry name" value="PyrE"/>
    <property type="match status" value="1"/>
</dbReference>
<feature type="binding site" evidence="6">
    <location>
        <position position="107"/>
    </location>
    <ligand>
        <name>5-phospho-alpha-D-ribose 1-diphosphate</name>
        <dbReference type="ChEBI" id="CHEBI:58017"/>
        <note>ligand shared between dimeric partners</note>
    </ligand>
</feature>
<dbReference type="RefSeq" id="WP_281803290.1">
    <property type="nucleotide sequence ID" value="NZ_BSEC01000001.1"/>
</dbReference>
<sequence>MSNDAQFAAQETAKALIETQAVLVNTQKPFITTAGWASPVYIDMRKIISYPRLRRRLVEFATRAIERDIGYESLEVVAGGETAGIPFAAWIADSLMLPMQYVRKKPKGFGRNARIEGDLHDNGRALLVEDLATDGGSKKDFVQALRDSGQRCDHVFVFFFYDIFAGARDDLGQLGINLHYLATWRDVLAVARAHRYFPEDALNEIESFIADPIAWSAAHGGADKPKG</sequence>
<comment type="catalytic activity">
    <reaction evidence="6">
        <text>orotidine 5'-phosphate + diphosphate = orotate + 5-phospho-alpha-D-ribose 1-diphosphate</text>
        <dbReference type="Rhea" id="RHEA:10380"/>
        <dbReference type="ChEBI" id="CHEBI:30839"/>
        <dbReference type="ChEBI" id="CHEBI:33019"/>
        <dbReference type="ChEBI" id="CHEBI:57538"/>
        <dbReference type="ChEBI" id="CHEBI:58017"/>
        <dbReference type="EC" id="2.4.2.10"/>
    </reaction>
</comment>
<comment type="pathway">
    <text evidence="1 6">Pyrimidine metabolism; UMP biosynthesis via de novo pathway; UMP from orotate: step 1/2.</text>
</comment>
<evidence type="ECO:0000256" key="1">
    <source>
        <dbReference type="ARBA" id="ARBA00004889"/>
    </source>
</evidence>
<evidence type="ECO:0000313" key="7">
    <source>
        <dbReference type="EMBL" id="GLI93466.1"/>
    </source>
</evidence>
<feature type="binding site" description="in other chain" evidence="6">
    <location>
        <begin position="129"/>
        <end position="137"/>
    </location>
    <ligand>
        <name>5-phospho-alpha-D-ribose 1-diphosphate</name>
        <dbReference type="ChEBI" id="CHEBI:58017"/>
        <note>ligand shared between dimeric partners</note>
    </ligand>
</feature>
<evidence type="ECO:0000256" key="6">
    <source>
        <dbReference type="HAMAP-Rule" id="MF_01208"/>
    </source>
</evidence>
<dbReference type="EMBL" id="BSEC01000001">
    <property type="protein sequence ID" value="GLI93466.1"/>
    <property type="molecule type" value="Genomic_DNA"/>
</dbReference>
<dbReference type="PANTHER" id="PTHR19278">
    <property type="entry name" value="OROTATE PHOSPHORIBOSYLTRANSFERASE"/>
    <property type="match status" value="1"/>
</dbReference>
<feature type="binding site" evidence="6">
    <location>
        <position position="103"/>
    </location>
    <ligand>
        <name>5-phospho-alpha-D-ribose 1-diphosphate</name>
        <dbReference type="ChEBI" id="CHEBI:58017"/>
        <note>ligand shared between dimeric partners</note>
    </ligand>
</feature>
<comment type="cofactor">
    <cofactor evidence="6">
        <name>Mg(2+)</name>
        <dbReference type="ChEBI" id="CHEBI:18420"/>
    </cofactor>
</comment>
<keyword evidence="6" id="KW-0460">Magnesium</keyword>
<evidence type="ECO:0000256" key="5">
    <source>
        <dbReference type="ARBA" id="ARBA00022975"/>
    </source>
</evidence>
<dbReference type="Proteomes" id="UP001144323">
    <property type="component" value="Unassembled WGS sequence"/>
</dbReference>
<gene>
    <name evidence="6 7" type="primary">pyrE</name>
    <name evidence="7" type="ORF">LMG27198_24580</name>
</gene>